<sequence length="562" mass="60435">MAVKIILLVVFFSIMIGVGFYSRKKAKNVNDYVLGGRSVGPWISAFAFGTSYFSSVVFIGYAGQFGWKFGLSSTWIGLGNAFIGSLLAWLVLGRRTRIMTQALDAKTMPEYFGKRYDSKSLRVVGSIIAFVFLVPYTAGVYNGLSRLFGMAFDVDYHVCIIVMAVLTAIYVVVGGYMATALNDFIQGIIMLIGICAVIGSVLAGKGGFLAALKELSNIPVESAVTTGPLQGSQGLFASFFGPDPLSLLGVVVLTSLGTWGLPQMVHKFYAIKDEKAIKTGTIVSTFFAIVVAGGCYFLGGFGRLFRNEPGIVLADGAVAFDNIVPTMLSSLPDILIGIVLVLVFSASMSTLSSLVLTSSSTLTLDLIKPVFNKNMKEKTQLRLMQIFVVAFIALSVVLAFDPPTFIAQLMGVSWGALAGAFLAPFMYGLYSKNVTKIAVWASYIVGVGFTVANIICSQYGHPIIQSPINAGALTMLAGLLIVPLVSFITPKPDKKKMEELFKCYDRTVVVHNTTSLEEELEDSSAKNSSNANKENKQSNKQGNKQGGNKSNHKSGNKSGKRR</sequence>
<evidence type="ECO:0000256" key="1">
    <source>
        <dbReference type="ARBA" id="ARBA00004651"/>
    </source>
</evidence>
<proteinExistence type="inferred from homology"/>
<dbReference type="OrthoDB" id="9810181at2"/>
<dbReference type="RefSeq" id="WP_078787404.1">
    <property type="nucleotide sequence ID" value="NZ_FMTO01000008.1"/>
</dbReference>
<dbReference type="GO" id="GO:0005886">
    <property type="term" value="C:plasma membrane"/>
    <property type="evidence" value="ECO:0007669"/>
    <property type="project" value="UniProtKB-SubCell"/>
</dbReference>
<dbReference type="InterPro" id="IPR050277">
    <property type="entry name" value="Sodium:Solute_Symporter"/>
</dbReference>
<comment type="catalytic activity">
    <reaction evidence="12">
        <text>L-proline(in) + Na(+)(in) = L-proline(out) + Na(+)(out)</text>
        <dbReference type="Rhea" id="RHEA:28967"/>
        <dbReference type="ChEBI" id="CHEBI:29101"/>
        <dbReference type="ChEBI" id="CHEBI:60039"/>
    </reaction>
</comment>
<dbReference type="Proteomes" id="UP000189857">
    <property type="component" value="Unassembled WGS sequence"/>
</dbReference>
<feature type="transmembrane region" description="Helical" evidence="15">
    <location>
        <begin position="154"/>
        <end position="176"/>
    </location>
</feature>
<feature type="transmembrane region" description="Helical" evidence="15">
    <location>
        <begin position="383"/>
        <end position="400"/>
    </location>
</feature>
<evidence type="ECO:0000256" key="12">
    <source>
        <dbReference type="ARBA" id="ARBA00033708"/>
    </source>
</evidence>
<evidence type="ECO:0000256" key="3">
    <source>
        <dbReference type="ARBA" id="ARBA00022448"/>
    </source>
</evidence>
<keyword evidence="17" id="KW-1185">Reference proteome</keyword>
<evidence type="ECO:0000313" key="17">
    <source>
        <dbReference type="Proteomes" id="UP000189857"/>
    </source>
</evidence>
<feature type="compositionally biased region" description="Basic residues" evidence="14">
    <location>
        <begin position="550"/>
        <end position="562"/>
    </location>
</feature>
<comment type="subcellular location">
    <subcellularLocation>
        <location evidence="1">Cell membrane</location>
        <topology evidence="1">Multi-pass membrane protein</topology>
    </subcellularLocation>
</comment>
<evidence type="ECO:0000256" key="6">
    <source>
        <dbReference type="ARBA" id="ARBA00022847"/>
    </source>
</evidence>
<feature type="transmembrane region" description="Helical" evidence="15">
    <location>
        <begin position="188"/>
        <end position="212"/>
    </location>
</feature>
<dbReference type="NCBIfam" id="TIGR00813">
    <property type="entry name" value="sss"/>
    <property type="match status" value="1"/>
</dbReference>
<evidence type="ECO:0000313" key="16">
    <source>
        <dbReference type="EMBL" id="SJZ77752.1"/>
    </source>
</evidence>
<dbReference type="PROSITE" id="PS50283">
    <property type="entry name" value="NA_SOLUT_SYMP_3"/>
    <property type="match status" value="1"/>
</dbReference>
<feature type="transmembrane region" description="Helical" evidence="15">
    <location>
        <begin position="437"/>
        <end position="455"/>
    </location>
</feature>
<feature type="transmembrane region" description="Helical" evidence="15">
    <location>
        <begin position="245"/>
        <end position="265"/>
    </location>
</feature>
<dbReference type="PANTHER" id="PTHR48086">
    <property type="entry name" value="SODIUM/PROLINE SYMPORTER-RELATED"/>
    <property type="match status" value="1"/>
</dbReference>
<feature type="transmembrane region" description="Helical" evidence="15">
    <location>
        <begin position="277"/>
        <end position="299"/>
    </location>
</feature>
<comment type="similarity">
    <text evidence="2 13">Belongs to the sodium:solute symporter (SSF) (TC 2.A.21) family.</text>
</comment>
<evidence type="ECO:0000256" key="14">
    <source>
        <dbReference type="SAM" id="MobiDB-lite"/>
    </source>
</evidence>
<evidence type="ECO:0000256" key="15">
    <source>
        <dbReference type="SAM" id="Phobius"/>
    </source>
</evidence>
<feature type="transmembrane region" description="Helical" evidence="15">
    <location>
        <begin position="74"/>
        <end position="92"/>
    </location>
</feature>
<feature type="transmembrane region" description="Helical" evidence="15">
    <location>
        <begin position="123"/>
        <end position="142"/>
    </location>
</feature>
<gene>
    <name evidence="16" type="ORF">SAMN02745110_01560</name>
</gene>
<feature type="transmembrane region" description="Helical" evidence="15">
    <location>
        <begin position="406"/>
        <end position="430"/>
    </location>
</feature>
<keyword evidence="3" id="KW-0813">Transport</keyword>
<evidence type="ECO:0000256" key="4">
    <source>
        <dbReference type="ARBA" id="ARBA00022475"/>
    </source>
</evidence>
<keyword evidence="9" id="KW-0406">Ion transport</keyword>
<dbReference type="InterPro" id="IPR038377">
    <property type="entry name" value="Na/Glc_symporter_sf"/>
</dbReference>
<evidence type="ECO:0000256" key="9">
    <source>
        <dbReference type="ARBA" id="ARBA00023065"/>
    </source>
</evidence>
<dbReference type="GO" id="GO:0006814">
    <property type="term" value="P:sodium ion transport"/>
    <property type="evidence" value="ECO:0007669"/>
    <property type="project" value="UniProtKB-KW"/>
</dbReference>
<keyword evidence="5 15" id="KW-0812">Transmembrane</keyword>
<dbReference type="AlphaFoldDB" id="A0A1T4NEQ9"/>
<keyword evidence="4" id="KW-1003">Cell membrane</keyword>
<evidence type="ECO:0000256" key="8">
    <source>
        <dbReference type="ARBA" id="ARBA00023053"/>
    </source>
</evidence>
<dbReference type="InterPro" id="IPR001734">
    <property type="entry name" value="Na/solute_symporter"/>
</dbReference>
<keyword evidence="10 15" id="KW-0472">Membrane</keyword>
<name>A0A1T4NEQ9_9FIRM</name>
<dbReference type="PANTHER" id="PTHR48086:SF3">
    <property type="entry name" value="SODIUM_PROLINE SYMPORTER"/>
    <property type="match status" value="1"/>
</dbReference>
<feature type="compositionally biased region" description="Low complexity" evidence="14">
    <location>
        <begin position="525"/>
        <end position="549"/>
    </location>
</feature>
<feature type="transmembrane region" description="Helical" evidence="15">
    <location>
        <begin position="467"/>
        <end position="488"/>
    </location>
</feature>
<keyword evidence="8" id="KW-0915">Sodium</keyword>
<reference evidence="16 17" key="1">
    <citation type="submission" date="2017-02" db="EMBL/GenBank/DDBJ databases">
        <authorList>
            <person name="Peterson S.W."/>
        </authorList>
    </citation>
    <scope>NUCLEOTIDE SEQUENCE [LARGE SCALE GENOMIC DNA]</scope>
    <source>
        <strain evidence="16 17">ATCC 17233</strain>
    </source>
</reference>
<feature type="transmembrane region" description="Helical" evidence="15">
    <location>
        <begin position="6"/>
        <end position="22"/>
    </location>
</feature>
<feature type="region of interest" description="Disordered" evidence="14">
    <location>
        <begin position="516"/>
        <end position="562"/>
    </location>
</feature>
<feature type="transmembrane region" description="Helical" evidence="15">
    <location>
        <begin position="334"/>
        <end position="362"/>
    </location>
</feature>
<evidence type="ECO:0000256" key="2">
    <source>
        <dbReference type="ARBA" id="ARBA00006434"/>
    </source>
</evidence>
<keyword evidence="6" id="KW-0769">Symport</keyword>
<dbReference type="EMBL" id="FUXA01000009">
    <property type="protein sequence ID" value="SJZ77752.1"/>
    <property type="molecule type" value="Genomic_DNA"/>
</dbReference>
<evidence type="ECO:0000256" key="7">
    <source>
        <dbReference type="ARBA" id="ARBA00022989"/>
    </source>
</evidence>
<feature type="transmembrane region" description="Helical" evidence="15">
    <location>
        <begin position="42"/>
        <end position="62"/>
    </location>
</feature>
<keyword evidence="7 15" id="KW-1133">Transmembrane helix</keyword>
<dbReference type="CDD" id="cd10322">
    <property type="entry name" value="SLC5sbd"/>
    <property type="match status" value="1"/>
</dbReference>
<protein>
    <submittedName>
        <fullName evidence="16">Solute:Na+ symporter, SSS family</fullName>
    </submittedName>
</protein>
<evidence type="ECO:0000256" key="10">
    <source>
        <dbReference type="ARBA" id="ARBA00023136"/>
    </source>
</evidence>
<evidence type="ECO:0000256" key="13">
    <source>
        <dbReference type="RuleBase" id="RU362091"/>
    </source>
</evidence>
<dbReference type="Gene3D" id="1.20.1730.10">
    <property type="entry name" value="Sodium/glucose cotransporter"/>
    <property type="match status" value="1"/>
</dbReference>
<dbReference type="GO" id="GO:0015293">
    <property type="term" value="F:symporter activity"/>
    <property type="evidence" value="ECO:0007669"/>
    <property type="project" value="UniProtKB-KW"/>
</dbReference>
<evidence type="ECO:0000256" key="11">
    <source>
        <dbReference type="ARBA" id="ARBA00023201"/>
    </source>
</evidence>
<organism evidence="16 17">
    <name type="scientific">Eubacterium ruminantium</name>
    <dbReference type="NCBI Taxonomy" id="42322"/>
    <lineage>
        <taxon>Bacteria</taxon>
        <taxon>Bacillati</taxon>
        <taxon>Bacillota</taxon>
        <taxon>Clostridia</taxon>
        <taxon>Eubacteriales</taxon>
        <taxon>Eubacteriaceae</taxon>
        <taxon>Eubacterium</taxon>
    </lineage>
</organism>
<keyword evidence="11" id="KW-0739">Sodium transport</keyword>
<evidence type="ECO:0000256" key="5">
    <source>
        <dbReference type="ARBA" id="ARBA00022692"/>
    </source>
</evidence>
<accession>A0A1T4NEQ9</accession>
<dbReference type="Pfam" id="PF00474">
    <property type="entry name" value="SSF"/>
    <property type="match status" value="1"/>
</dbReference>